<dbReference type="EMBL" id="CM018045">
    <property type="protein sequence ID" value="KAA8528873.1"/>
    <property type="molecule type" value="Genomic_DNA"/>
</dbReference>
<evidence type="ECO:0000313" key="3">
    <source>
        <dbReference type="Proteomes" id="UP000325577"/>
    </source>
</evidence>
<dbReference type="Proteomes" id="UP000325577">
    <property type="component" value="Linkage Group LG21"/>
</dbReference>
<dbReference type="PANTHER" id="PTHR12000">
    <property type="entry name" value="HEMOGLOBINASE FAMILY MEMBER"/>
    <property type="match status" value="1"/>
</dbReference>
<dbReference type="Pfam" id="PF01650">
    <property type="entry name" value="Peptidase_C13"/>
    <property type="match status" value="1"/>
</dbReference>
<dbReference type="InterPro" id="IPR001096">
    <property type="entry name" value="Peptidase_C13"/>
</dbReference>
<gene>
    <name evidence="2" type="ORF">F0562_036228</name>
</gene>
<dbReference type="AlphaFoldDB" id="A0A5J5AD42"/>
<evidence type="ECO:0000313" key="2">
    <source>
        <dbReference type="EMBL" id="KAA8528873.1"/>
    </source>
</evidence>
<reference evidence="2 3" key="1">
    <citation type="submission" date="2019-09" db="EMBL/GenBank/DDBJ databases">
        <title>A chromosome-level genome assembly of the Chinese tupelo Nyssa sinensis.</title>
        <authorList>
            <person name="Yang X."/>
            <person name="Kang M."/>
            <person name="Yang Y."/>
            <person name="Xiong H."/>
            <person name="Wang M."/>
            <person name="Zhang Z."/>
            <person name="Wang Z."/>
            <person name="Wu H."/>
            <person name="Ma T."/>
            <person name="Liu J."/>
            <person name="Xi Z."/>
        </authorList>
    </citation>
    <scope>NUCLEOTIDE SEQUENCE [LARGE SCALE GENOMIC DNA]</scope>
    <source>
        <strain evidence="2">J267</strain>
        <tissue evidence="2">Leaf</tissue>
    </source>
</reference>
<dbReference type="GO" id="GO:0006624">
    <property type="term" value="P:vacuolar protein processing"/>
    <property type="evidence" value="ECO:0007669"/>
    <property type="project" value="TreeGrafter"/>
</dbReference>
<keyword evidence="3" id="KW-1185">Reference proteome</keyword>
<dbReference type="PANTHER" id="PTHR12000:SF50">
    <property type="entry name" value="VACUOLAR-PROCESSING ENZYME GAMMA-ISOZYME"/>
    <property type="match status" value="1"/>
</dbReference>
<proteinExistence type="inferred from homology"/>
<dbReference type="PRINTS" id="PR00776">
    <property type="entry name" value="HEMOGLOBNASE"/>
</dbReference>
<dbReference type="GO" id="GO:0051603">
    <property type="term" value="P:proteolysis involved in protein catabolic process"/>
    <property type="evidence" value="ECO:0007669"/>
    <property type="project" value="TreeGrafter"/>
</dbReference>
<evidence type="ECO:0000256" key="1">
    <source>
        <dbReference type="ARBA" id="ARBA00009941"/>
    </source>
</evidence>
<name>A0A5J5AD42_9ASTE</name>
<comment type="similarity">
    <text evidence="1">Belongs to the peptidase C13 family.</text>
</comment>
<dbReference type="GO" id="GO:0005773">
    <property type="term" value="C:vacuole"/>
    <property type="evidence" value="ECO:0007669"/>
    <property type="project" value="GOC"/>
</dbReference>
<dbReference type="GO" id="GO:0004197">
    <property type="term" value="F:cysteine-type endopeptidase activity"/>
    <property type="evidence" value="ECO:0007669"/>
    <property type="project" value="TreeGrafter"/>
</dbReference>
<protein>
    <submittedName>
        <fullName evidence="2">Uncharacterized protein</fullName>
    </submittedName>
</protein>
<sequence length="244" mass="27032">MSMARRLWADVCHAYQILRKGKLKDDNIIVFMYDDIAFSIYNPRPGVIINRPQGDDVYDGVPKDYTGNDTNVSNFFTVMLANKTAITGGSGKVLDSAPEDHIFIFFSDHGGPGVIGIRDDDLGMNSPLMWLRGENGNRGIQSLNFQGIGVTPWMQPRLDASVLGMQGDIYQAIAAATLQDMRVVDPSKHAPPFLLQFQQPQSVPNRPAGLVVAQMLQQSQPQLAFIQSVQESQVQVQHQPHLLQ</sequence>
<dbReference type="OrthoDB" id="192611at2759"/>
<organism evidence="2 3">
    <name type="scientific">Nyssa sinensis</name>
    <dbReference type="NCBI Taxonomy" id="561372"/>
    <lineage>
        <taxon>Eukaryota</taxon>
        <taxon>Viridiplantae</taxon>
        <taxon>Streptophyta</taxon>
        <taxon>Embryophyta</taxon>
        <taxon>Tracheophyta</taxon>
        <taxon>Spermatophyta</taxon>
        <taxon>Magnoliopsida</taxon>
        <taxon>eudicotyledons</taxon>
        <taxon>Gunneridae</taxon>
        <taxon>Pentapetalae</taxon>
        <taxon>asterids</taxon>
        <taxon>Cornales</taxon>
        <taxon>Nyssaceae</taxon>
        <taxon>Nyssa</taxon>
    </lineage>
</organism>
<accession>A0A5J5AD42</accession>
<dbReference type="Gene3D" id="3.40.50.1460">
    <property type="match status" value="1"/>
</dbReference>